<dbReference type="InterPro" id="IPR009057">
    <property type="entry name" value="Homeodomain-like_sf"/>
</dbReference>
<dbReference type="Pfam" id="PF00440">
    <property type="entry name" value="TetR_N"/>
    <property type="match status" value="1"/>
</dbReference>
<dbReference type="InterPro" id="IPR001647">
    <property type="entry name" value="HTH_TetR"/>
</dbReference>
<name>A0ABN1ETG6_9PROT</name>
<evidence type="ECO:0000256" key="2">
    <source>
        <dbReference type="PROSITE-ProRule" id="PRU00335"/>
    </source>
</evidence>
<protein>
    <submittedName>
        <fullName evidence="4">TetR/AcrR family transcriptional regulator</fullName>
    </submittedName>
</protein>
<evidence type="ECO:0000313" key="5">
    <source>
        <dbReference type="Proteomes" id="UP001499951"/>
    </source>
</evidence>
<feature type="DNA-binding region" description="H-T-H motif" evidence="2">
    <location>
        <begin position="31"/>
        <end position="50"/>
    </location>
</feature>
<reference evidence="4 5" key="1">
    <citation type="journal article" date="2019" name="Int. J. Syst. Evol. Microbiol.">
        <title>The Global Catalogue of Microorganisms (GCM) 10K type strain sequencing project: providing services to taxonomists for standard genome sequencing and annotation.</title>
        <authorList>
            <consortium name="The Broad Institute Genomics Platform"/>
            <consortium name="The Broad Institute Genome Sequencing Center for Infectious Disease"/>
            <person name="Wu L."/>
            <person name="Ma J."/>
        </authorList>
    </citation>
    <scope>NUCLEOTIDE SEQUENCE [LARGE SCALE GENOMIC DNA]</scope>
    <source>
        <strain evidence="4 5">JCM 15089</strain>
    </source>
</reference>
<dbReference type="PROSITE" id="PS50977">
    <property type="entry name" value="HTH_TETR_2"/>
    <property type="match status" value="1"/>
</dbReference>
<dbReference type="Proteomes" id="UP001499951">
    <property type="component" value="Unassembled WGS sequence"/>
</dbReference>
<evidence type="ECO:0000259" key="3">
    <source>
        <dbReference type="PROSITE" id="PS50977"/>
    </source>
</evidence>
<keyword evidence="1 2" id="KW-0238">DNA-binding</keyword>
<dbReference type="SUPFAM" id="SSF46689">
    <property type="entry name" value="Homeodomain-like"/>
    <property type="match status" value="1"/>
</dbReference>
<dbReference type="Pfam" id="PF14246">
    <property type="entry name" value="TetR_C_7"/>
    <property type="match status" value="1"/>
</dbReference>
<accession>A0ABN1ETG6</accession>
<dbReference type="PANTHER" id="PTHR30055:SF146">
    <property type="entry name" value="HTH-TYPE TRANSCRIPTIONAL DUAL REGULATOR CECR"/>
    <property type="match status" value="1"/>
</dbReference>
<dbReference type="Gene3D" id="1.10.357.10">
    <property type="entry name" value="Tetracycline Repressor, domain 2"/>
    <property type="match status" value="1"/>
</dbReference>
<sequence>MTDRVKRDDRREQIIAVARQAFIRDGYAATSMSKISEEVGGSKRTLYSLFPSKQDLLIAVVDAESARLFDELYNFTPPVSDPRTAVALFAQRFISMLISDDLVEFERMIIAESKRIPQLGQALNEFGVKRGIERLAPLVVLAVEKGLLGRCNPRHAAEFLLDLCACHLPRLRLWNVIEATTPDLIEKDAYRVMIAFLSVYGTDEVAREVRHLVRT</sequence>
<dbReference type="EMBL" id="BAAADD010000006">
    <property type="protein sequence ID" value="GAA0573898.1"/>
    <property type="molecule type" value="Genomic_DNA"/>
</dbReference>
<organism evidence="4 5">
    <name type="scientific">Rhizomicrobium electricum</name>
    <dbReference type="NCBI Taxonomy" id="480070"/>
    <lineage>
        <taxon>Bacteria</taxon>
        <taxon>Pseudomonadati</taxon>
        <taxon>Pseudomonadota</taxon>
        <taxon>Alphaproteobacteria</taxon>
        <taxon>Micropepsales</taxon>
        <taxon>Micropepsaceae</taxon>
        <taxon>Rhizomicrobium</taxon>
    </lineage>
</organism>
<evidence type="ECO:0000313" key="4">
    <source>
        <dbReference type="EMBL" id="GAA0573898.1"/>
    </source>
</evidence>
<gene>
    <name evidence="4" type="ORF">GCM10008942_23220</name>
</gene>
<evidence type="ECO:0000256" key="1">
    <source>
        <dbReference type="ARBA" id="ARBA00023125"/>
    </source>
</evidence>
<dbReference type="PRINTS" id="PR00455">
    <property type="entry name" value="HTHTETR"/>
</dbReference>
<keyword evidence="5" id="KW-1185">Reference proteome</keyword>
<dbReference type="InterPro" id="IPR039536">
    <property type="entry name" value="TetR_C_Proteobacteria"/>
</dbReference>
<dbReference type="InterPro" id="IPR050109">
    <property type="entry name" value="HTH-type_TetR-like_transc_reg"/>
</dbReference>
<dbReference type="PANTHER" id="PTHR30055">
    <property type="entry name" value="HTH-TYPE TRANSCRIPTIONAL REGULATOR RUTR"/>
    <property type="match status" value="1"/>
</dbReference>
<proteinExistence type="predicted"/>
<comment type="caution">
    <text evidence="4">The sequence shown here is derived from an EMBL/GenBank/DDBJ whole genome shotgun (WGS) entry which is preliminary data.</text>
</comment>
<feature type="domain" description="HTH tetR-type" evidence="3">
    <location>
        <begin position="8"/>
        <end position="68"/>
    </location>
</feature>